<dbReference type="OrthoDB" id="2172609at2"/>
<evidence type="ECO:0000313" key="2">
    <source>
        <dbReference type="Proteomes" id="UP000298615"/>
    </source>
</evidence>
<sequence>MFIEKNISKKIELMYYLEAYGGEASTEDLLKFLDTTIVTLKKYIKEINTSTDSYEIVIKGSTIHLISDYRQNSIMVSKLLLGDSINLKLLLSIFFDQCNLTELSQQLYMTKPTVLYKINHINKYFEREALDIQIVYNDYYEITGHERIVRHFFRVLLLEMGDYEVLRENQIIFNEVHLFFKKNYRDYHTRHESLMIDTYLLIALNRVSKHYYLHDDLEQLDGEIKTEVMIIYNTLVQKKPFVNFIESTYNVIFSPYLIANIIPIEYIEEILFLKEGYMLNDDKEHKISDILKCYLRKYGLCIPLKKQERYIKFLTNQLVTIGPINQVILRDFDINYKKLAEINLEKSSFLYRVIASSELFLTDRESLKYEFCIFFLTIIDEVRKDYFGINQSENIRILLYYSENNIYSEIFESILKDKYENQYKITIDYINILYNDYQVKNYDVIISDIYLEDFEGKYLYYSRYPSNEFWQEFEQMVLIK</sequence>
<dbReference type="KEGG" id="vao:FA707_07860"/>
<evidence type="ECO:0000313" key="1">
    <source>
        <dbReference type="EMBL" id="QCI86886.1"/>
    </source>
</evidence>
<dbReference type="Pfam" id="PF05043">
    <property type="entry name" value="Mga"/>
    <property type="match status" value="1"/>
</dbReference>
<proteinExistence type="predicted"/>
<accession>A0A4D7CZ54</accession>
<reference evidence="1 2" key="1">
    <citation type="submission" date="2019-04" db="EMBL/GenBank/DDBJ databases">
        <title>Vagococcus sp. nov., isolated from faeces of yaks (Bos grunniens).</title>
        <authorList>
            <person name="Ge Y."/>
        </authorList>
    </citation>
    <scope>NUCLEOTIDE SEQUENCE [LARGE SCALE GENOMIC DNA]</scope>
    <source>
        <strain evidence="1 2">MN-17</strain>
    </source>
</reference>
<dbReference type="EMBL" id="CP039712">
    <property type="protein sequence ID" value="QCI86886.1"/>
    <property type="molecule type" value="Genomic_DNA"/>
</dbReference>
<keyword evidence="2" id="KW-1185">Reference proteome</keyword>
<dbReference type="InterPro" id="IPR007737">
    <property type="entry name" value="Mga_HTH"/>
</dbReference>
<gene>
    <name evidence="1" type="ORF">FA707_07860</name>
</gene>
<dbReference type="Proteomes" id="UP000298615">
    <property type="component" value="Chromosome"/>
</dbReference>
<organism evidence="1 2">
    <name type="scientific">Vagococcus zengguangii</name>
    <dbReference type="NCBI Taxonomy" id="2571750"/>
    <lineage>
        <taxon>Bacteria</taxon>
        <taxon>Bacillati</taxon>
        <taxon>Bacillota</taxon>
        <taxon>Bacilli</taxon>
        <taxon>Lactobacillales</taxon>
        <taxon>Enterococcaceae</taxon>
        <taxon>Vagococcus</taxon>
    </lineage>
</organism>
<protein>
    <submittedName>
        <fullName evidence="1">Uncharacterized protein</fullName>
    </submittedName>
</protein>
<name>A0A4D7CZ54_9ENTE</name>
<dbReference type="RefSeq" id="WP_136953708.1">
    <property type="nucleotide sequence ID" value="NZ_CP039712.1"/>
</dbReference>
<dbReference type="AlphaFoldDB" id="A0A4D7CZ54"/>